<evidence type="ECO:0000313" key="1">
    <source>
        <dbReference type="EMBL" id="KRR18301.1"/>
    </source>
</evidence>
<reference evidence="1 2" key="1">
    <citation type="submission" date="2014-03" db="EMBL/GenBank/DDBJ databases">
        <title>Bradyrhizobium valentinum sp. nov., isolated from effective nodules of Lupinus mariae-josephae, a lupine endemic of basic-lime soils in Eastern Spain.</title>
        <authorList>
            <person name="Duran D."/>
            <person name="Rey L."/>
            <person name="Navarro A."/>
            <person name="Busquets A."/>
            <person name="Imperial J."/>
            <person name="Ruiz-Argueso T."/>
        </authorList>
    </citation>
    <scope>NUCLEOTIDE SEQUENCE [LARGE SCALE GENOMIC DNA]</scope>
    <source>
        <strain evidence="1 2">CCBAU 23086</strain>
    </source>
</reference>
<accession>A0A0R3ML86</accession>
<comment type="caution">
    <text evidence="1">The sequence shown here is derived from an EMBL/GenBank/DDBJ whole genome shotgun (WGS) entry which is preliminary data.</text>
</comment>
<name>A0A0R3ML86_9BRAD</name>
<proteinExistence type="predicted"/>
<organism evidence="1 2">
    <name type="scientific">Bradyrhizobium lablabi</name>
    <dbReference type="NCBI Taxonomy" id="722472"/>
    <lineage>
        <taxon>Bacteria</taxon>
        <taxon>Pseudomonadati</taxon>
        <taxon>Pseudomonadota</taxon>
        <taxon>Alphaproteobacteria</taxon>
        <taxon>Hyphomicrobiales</taxon>
        <taxon>Nitrobacteraceae</taxon>
        <taxon>Bradyrhizobium</taxon>
    </lineage>
</organism>
<dbReference type="Proteomes" id="UP000051660">
    <property type="component" value="Unassembled WGS sequence"/>
</dbReference>
<gene>
    <name evidence="1" type="ORF">CQ14_40255</name>
</gene>
<dbReference type="AlphaFoldDB" id="A0A0R3ML86"/>
<dbReference type="EMBL" id="LLYB01000108">
    <property type="protein sequence ID" value="KRR18301.1"/>
    <property type="molecule type" value="Genomic_DNA"/>
</dbReference>
<evidence type="ECO:0000313" key="2">
    <source>
        <dbReference type="Proteomes" id="UP000051660"/>
    </source>
</evidence>
<sequence length="61" mass="6884">MLMAAELEKAELEAKLARCRALAKEFRSGSTAEMLRDMEEEICLEIRALAKRELPRSGFVA</sequence>
<protein>
    <submittedName>
        <fullName evidence="1">Uncharacterized protein</fullName>
    </submittedName>
</protein>